<proteinExistence type="predicted"/>
<reference evidence="1 2" key="1">
    <citation type="submission" date="2015-02" db="EMBL/GenBank/DDBJ databases">
        <title>Draft genome sequence of Kitasatospora griseola MF730-N6, a bafilomycin, terpentecin and satosporin producer.</title>
        <authorList>
            <person name="Arens J.C."/>
            <person name="Haltli B."/>
            <person name="Kerr R.G."/>
        </authorList>
    </citation>
    <scope>NUCLEOTIDE SEQUENCE [LARGE SCALE GENOMIC DNA]</scope>
    <source>
        <strain evidence="1 2">MF730-N6</strain>
    </source>
</reference>
<protein>
    <submittedName>
        <fullName evidence="1">Uncharacterized protein</fullName>
    </submittedName>
</protein>
<comment type="caution">
    <text evidence="1">The sequence shown here is derived from an EMBL/GenBank/DDBJ whole genome shotgun (WGS) entry which is preliminary data.</text>
</comment>
<dbReference type="RefSeq" id="WP_043915091.1">
    <property type="nucleotide sequence ID" value="NZ_JXZB01000004.1"/>
</dbReference>
<dbReference type="Proteomes" id="UP000032066">
    <property type="component" value="Unassembled WGS sequence"/>
</dbReference>
<dbReference type="OrthoDB" id="3431977at2"/>
<dbReference type="STRING" id="2064.TR51_28250"/>
<keyword evidence="2" id="KW-1185">Reference proteome</keyword>
<sequence>MSWAWEYLPDAEHVAGGFPADFLAAVELRAAELVRAAEVLYLEGASYEGSGEPMRHLDVAGGLLSYYVVPRLELVAICQLTAPPGA</sequence>
<evidence type="ECO:0000313" key="2">
    <source>
        <dbReference type="Proteomes" id="UP000032066"/>
    </source>
</evidence>
<dbReference type="AlphaFoldDB" id="A0A0D0PR05"/>
<name>A0A0D0PR05_KITGR</name>
<evidence type="ECO:0000313" key="1">
    <source>
        <dbReference type="EMBL" id="KIQ62817.1"/>
    </source>
</evidence>
<dbReference type="PATRIC" id="fig|2064.6.peg.5994"/>
<gene>
    <name evidence="1" type="ORF">TR51_28250</name>
</gene>
<accession>A0A0D0PR05</accession>
<organism evidence="1 2">
    <name type="scientific">Kitasatospora griseola</name>
    <name type="common">Streptomyces griseolosporeus</name>
    <dbReference type="NCBI Taxonomy" id="2064"/>
    <lineage>
        <taxon>Bacteria</taxon>
        <taxon>Bacillati</taxon>
        <taxon>Actinomycetota</taxon>
        <taxon>Actinomycetes</taxon>
        <taxon>Kitasatosporales</taxon>
        <taxon>Streptomycetaceae</taxon>
        <taxon>Kitasatospora</taxon>
    </lineage>
</organism>
<dbReference type="EMBL" id="JXZB01000004">
    <property type="protein sequence ID" value="KIQ62817.1"/>
    <property type="molecule type" value="Genomic_DNA"/>
</dbReference>